<gene>
    <name evidence="5" type="ORF">BW732_09695</name>
</gene>
<dbReference type="GO" id="GO:0008768">
    <property type="term" value="F:UDP-sugar diphosphatase activity"/>
    <property type="evidence" value="ECO:0007669"/>
    <property type="project" value="TreeGrafter"/>
</dbReference>
<evidence type="ECO:0000259" key="3">
    <source>
        <dbReference type="Pfam" id="PF00149"/>
    </source>
</evidence>
<proteinExistence type="inferred from homology"/>
<dbReference type="Proteomes" id="UP000188246">
    <property type="component" value="Chromosome"/>
</dbReference>
<dbReference type="PIRSF" id="PIRSF036361">
    <property type="entry name" value="YunD"/>
    <property type="match status" value="1"/>
</dbReference>
<dbReference type="Gene3D" id="3.90.780.10">
    <property type="entry name" value="5'-Nucleotidase, C-terminal domain"/>
    <property type="match status" value="1"/>
</dbReference>
<dbReference type="InterPro" id="IPR008334">
    <property type="entry name" value="5'-Nucleotdase_C"/>
</dbReference>
<feature type="domain" description="5'-Nucleotidase C-terminal" evidence="4">
    <location>
        <begin position="288"/>
        <end position="419"/>
    </location>
</feature>
<dbReference type="GO" id="GO:0009166">
    <property type="term" value="P:nucleotide catabolic process"/>
    <property type="evidence" value="ECO:0007669"/>
    <property type="project" value="InterPro"/>
</dbReference>
<feature type="domain" description="Calcineurin-like phosphoesterase" evidence="3">
    <location>
        <begin position="6"/>
        <end position="206"/>
    </location>
</feature>
<protein>
    <submittedName>
        <fullName evidence="5">Uncharacterized protein</fullName>
    </submittedName>
</protein>
<dbReference type="Pfam" id="PF00149">
    <property type="entry name" value="Metallophos"/>
    <property type="match status" value="1"/>
</dbReference>
<dbReference type="InterPro" id="IPR011240">
    <property type="entry name" value="Pesterase_YunD"/>
</dbReference>
<dbReference type="GO" id="GO:0030288">
    <property type="term" value="C:outer membrane-bounded periplasmic space"/>
    <property type="evidence" value="ECO:0007669"/>
    <property type="project" value="TreeGrafter"/>
</dbReference>
<evidence type="ECO:0000313" key="6">
    <source>
        <dbReference type="Proteomes" id="UP000188246"/>
    </source>
</evidence>
<dbReference type="InterPro" id="IPR029052">
    <property type="entry name" value="Metallo-depent_PP-like"/>
</dbReference>
<dbReference type="InterPro" id="IPR036907">
    <property type="entry name" value="5'-Nucleotdase_C_sf"/>
</dbReference>
<dbReference type="GO" id="GO:0008253">
    <property type="term" value="F:5'-nucleotidase activity"/>
    <property type="evidence" value="ECO:0007669"/>
    <property type="project" value="TreeGrafter"/>
</dbReference>
<dbReference type="InterPro" id="IPR004843">
    <property type="entry name" value="Calcineurin-like_PHP"/>
</dbReference>
<dbReference type="PANTHER" id="PTHR11575">
    <property type="entry name" value="5'-NUCLEOTIDASE-RELATED"/>
    <property type="match status" value="1"/>
</dbReference>
<keyword evidence="2" id="KW-0378">Hydrolase</keyword>
<dbReference type="KEGG" id="vpi:BW732_09695"/>
<comment type="similarity">
    <text evidence="2">Belongs to the 5'-nucleotidase family.</text>
</comment>
<keyword evidence="2" id="KW-0547">Nucleotide-binding</keyword>
<dbReference type="PRINTS" id="PR01607">
    <property type="entry name" value="APYRASEFAMLY"/>
</dbReference>
<name>A0A1Q2D824_9ENTE</name>
<dbReference type="SUPFAM" id="SSF56300">
    <property type="entry name" value="Metallo-dependent phosphatases"/>
    <property type="match status" value="1"/>
</dbReference>
<keyword evidence="6" id="KW-1185">Reference proteome</keyword>
<dbReference type="SUPFAM" id="SSF55816">
    <property type="entry name" value="5'-nucleotidase (syn. UDP-sugar hydrolase), C-terminal domain"/>
    <property type="match status" value="1"/>
</dbReference>
<evidence type="ECO:0000259" key="4">
    <source>
        <dbReference type="Pfam" id="PF02872"/>
    </source>
</evidence>
<dbReference type="CDD" id="cd00845">
    <property type="entry name" value="MPP_UshA_N_like"/>
    <property type="match status" value="1"/>
</dbReference>
<reference evidence="5 6" key="1">
    <citation type="journal article" date="2010" name="Int. J. Syst. Evol. Microbiol.">
        <title>Vagococcus penaei sp. nov., isolated from spoilage microbiota of cooked shrimp (Penaeus vannamei).</title>
        <authorList>
            <person name="Jaffres E."/>
            <person name="Prevost H."/>
            <person name="Rossero A."/>
            <person name="Joffraud J.J."/>
            <person name="Dousset X."/>
        </authorList>
    </citation>
    <scope>NUCLEOTIDE SEQUENCE [LARGE SCALE GENOMIC DNA]</scope>
    <source>
        <strain evidence="5 6">CD276</strain>
    </source>
</reference>
<dbReference type="Gene3D" id="3.60.21.10">
    <property type="match status" value="1"/>
</dbReference>
<evidence type="ECO:0000313" key="5">
    <source>
        <dbReference type="EMBL" id="AQP54470.1"/>
    </source>
</evidence>
<dbReference type="EMBL" id="CP019609">
    <property type="protein sequence ID" value="AQP54470.1"/>
    <property type="molecule type" value="Genomic_DNA"/>
</dbReference>
<organism evidence="5 6">
    <name type="scientific">Vagococcus penaei</name>
    <dbReference type="NCBI Taxonomy" id="633807"/>
    <lineage>
        <taxon>Bacteria</taxon>
        <taxon>Bacillati</taxon>
        <taxon>Bacillota</taxon>
        <taxon>Bacilli</taxon>
        <taxon>Lactobacillales</taxon>
        <taxon>Enterococcaceae</taxon>
        <taxon>Vagococcus</taxon>
    </lineage>
</organism>
<dbReference type="GO" id="GO:0000166">
    <property type="term" value="F:nucleotide binding"/>
    <property type="evidence" value="ECO:0007669"/>
    <property type="project" value="UniProtKB-KW"/>
</dbReference>
<dbReference type="Pfam" id="PF02872">
    <property type="entry name" value="5_nucleotid_C"/>
    <property type="match status" value="1"/>
</dbReference>
<dbReference type="AlphaFoldDB" id="A0A1Q2D824"/>
<keyword evidence="1" id="KW-0732">Signal</keyword>
<evidence type="ECO:0000256" key="2">
    <source>
        <dbReference type="RuleBase" id="RU362119"/>
    </source>
</evidence>
<dbReference type="RefSeq" id="WP_077276552.1">
    <property type="nucleotide sequence ID" value="NZ_CP019609.1"/>
</dbReference>
<dbReference type="STRING" id="633807.BW732_09695"/>
<accession>A0A1Q2D824</accession>
<sequence length="462" mass="52243">MTKKIHFIHTNDIHSHFERWPKIRRMIQEQKIAAKSSGIDCITVDVGDFMDRNHPLTESTHGRANVRLMNQAHYDAVTIGNNEGITNSYQQLNALYDRKNFPVILSNLLDSKSLVTPKWAESYRIITTESGLRIGLIGLTAPMELTYQTYGWTLVDIKDVLDSLLPLLRPQVDCLILLSHLGLPDDKLIAENYPMIDIIFGSHTHHLLENGLIWNDVMLVAAGRFGEYVGLVEVTYPDSNKQEISAVTYCVDDLPNVASDLEEVEMLQQLGIDNLTNQVITQLPKTLYRENTLIDCTLKAMKEAGNSSIALINSGLFLKDLKKGPVTALDLHQCLPHPMNLISVRLMGSDLIRLMKEIEKNRAFLRNFPIIGLKFRGKVFGEMCYDGINYDHVSKQVTHEGKQIQLDKVYQLVTVDHIMFVPFFPTIEIAGNVKLIGSDFLRNVLGDYLSRVNSLKKKDDLG</sequence>
<evidence type="ECO:0000256" key="1">
    <source>
        <dbReference type="ARBA" id="ARBA00022729"/>
    </source>
</evidence>
<dbReference type="PANTHER" id="PTHR11575:SF23">
    <property type="entry name" value="5-NUCLEOTIDASE FAMILY PROTEIN"/>
    <property type="match status" value="1"/>
</dbReference>
<dbReference type="InterPro" id="IPR006179">
    <property type="entry name" value="5_nucleotidase/apyrase"/>
</dbReference>
<dbReference type="OrthoDB" id="9793179at2"/>